<proteinExistence type="predicted"/>
<keyword evidence="2" id="KW-1185">Reference proteome</keyword>
<evidence type="ECO:0000313" key="1">
    <source>
        <dbReference type="EMBL" id="MFC3706331.1"/>
    </source>
</evidence>
<dbReference type="EMBL" id="JBHRYD010000018">
    <property type="protein sequence ID" value="MFC3706331.1"/>
    <property type="molecule type" value="Genomic_DNA"/>
</dbReference>
<comment type="caution">
    <text evidence="1">The sequence shown here is derived from an EMBL/GenBank/DDBJ whole genome shotgun (WGS) entry which is preliminary data.</text>
</comment>
<name>A0ABV7X439_9HYPH</name>
<sequence>MTPAEADQRIILSRQTLVRYAEMAAAGQYPTSDMGLIGDEITILEQIAEAYPGKAAKLESLIERWMRFREWMKGKLN</sequence>
<dbReference type="RefSeq" id="WP_380098465.1">
    <property type="nucleotide sequence ID" value="NZ_JBHRYD010000018.1"/>
</dbReference>
<organism evidence="1 2">
    <name type="scientific">Devosia honganensis</name>
    <dbReference type="NCBI Taxonomy" id="1610527"/>
    <lineage>
        <taxon>Bacteria</taxon>
        <taxon>Pseudomonadati</taxon>
        <taxon>Pseudomonadota</taxon>
        <taxon>Alphaproteobacteria</taxon>
        <taxon>Hyphomicrobiales</taxon>
        <taxon>Devosiaceae</taxon>
        <taxon>Devosia</taxon>
    </lineage>
</organism>
<dbReference type="Proteomes" id="UP001595613">
    <property type="component" value="Unassembled WGS sequence"/>
</dbReference>
<evidence type="ECO:0000313" key="2">
    <source>
        <dbReference type="Proteomes" id="UP001595613"/>
    </source>
</evidence>
<reference evidence="2" key="1">
    <citation type="journal article" date="2019" name="Int. J. Syst. Evol. Microbiol.">
        <title>The Global Catalogue of Microorganisms (GCM) 10K type strain sequencing project: providing services to taxonomists for standard genome sequencing and annotation.</title>
        <authorList>
            <consortium name="The Broad Institute Genomics Platform"/>
            <consortium name="The Broad Institute Genome Sequencing Center for Infectious Disease"/>
            <person name="Wu L."/>
            <person name="Ma J."/>
        </authorList>
    </citation>
    <scope>NUCLEOTIDE SEQUENCE [LARGE SCALE GENOMIC DNA]</scope>
    <source>
        <strain evidence="2">KCTC 42281</strain>
    </source>
</reference>
<gene>
    <name evidence="1" type="ORF">ACFOOL_16410</name>
</gene>
<protein>
    <submittedName>
        <fullName evidence="1">Uncharacterized protein</fullName>
    </submittedName>
</protein>
<accession>A0ABV7X439</accession>